<sequence>MGLTIYSQYEFDVNNNIISHKLDICKYNKLNNTNDENKIANNIKDRKIKKCAKGSRNVKLHLILIKKYNSYLNNKLKSSKDLDTKQPSYNGIPGKNNRISATEQGNKSINGKVIKKPDVTQYVDDIMKTVETKGVCDLDQIFPKGGTKLLTSQYFLNLLILLNENKLQLTLINNQIKLSLIS</sequence>
<name>Q4N8X7_THEPA</name>
<evidence type="ECO:0000256" key="1">
    <source>
        <dbReference type="SAM" id="MobiDB-lite"/>
    </source>
</evidence>
<dbReference type="OMA" id="KLDICKY"/>
<keyword evidence="3" id="KW-1185">Reference proteome</keyword>
<reference evidence="2 3" key="1">
    <citation type="journal article" date="2005" name="Science">
        <title>Genome sequence of Theileria parva, a bovine pathogen that transforms lymphocytes.</title>
        <authorList>
            <person name="Gardner M.J."/>
            <person name="Bishop R."/>
            <person name="Shah T."/>
            <person name="de Villiers E.P."/>
            <person name="Carlton J.M."/>
            <person name="Hall N."/>
            <person name="Ren Q."/>
            <person name="Paulsen I.T."/>
            <person name="Pain A."/>
            <person name="Berriman M."/>
            <person name="Wilson R.J.M."/>
            <person name="Sato S."/>
            <person name="Ralph S.A."/>
            <person name="Mann D.J."/>
            <person name="Xiong Z."/>
            <person name="Shallom S.J."/>
            <person name="Weidman J."/>
            <person name="Jiang L."/>
            <person name="Lynn J."/>
            <person name="Weaver B."/>
            <person name="Shoaibi A."/>
            <person name="Domingo A.R."/>
            <person name="Wasawo D."/>
            <person name="Crabtree J."/>
            <person name="Wortman J.R."/>
            <person name="Haas B."/>
            <person name="Angiuoli S.V."/>
            <person name="Creasy T.H."/>
            <person name="Lu C."/>
            <person name="Suh B."/>
            <person name="Silva J.C."/>
            <person name="Utterback T.R."/>
            <person name="Feldblyum T.V."/>
            <person name="Pertea M."/>
            <person name="Allen J."/>
            <person name="Nierman W.C."/>
            <person name="Taracha E.L.N."/>
            <person name="Salzberg S.L."/>
            <person name="White O.R."/>
            <person name="Fitzhugh H.A."/>
            <person name="Morzaria S."/>
            <person name="Venter J.C."/>
            <person name="Fraser C.M."/>
            <person name="Nene V."/>
        </authorList>
    </citation>
    <scope>NUCLEOTIDE SEQUENCE [LARGE SCALE GENOMIC DNA]</scope>
    <source>
        <strain evidence="2 3">Muguga</strain>
    </source>
</reference>
<dbReference type="VEuPathDB" id="PiroplasmaDB:TpMuguga_01g00337"/>
<organism evidence="2 3">
    <name type="scientific">Theileria parva</name>
    <name type="common">East coast fever infection agent</name>
    <dbReference type="NCBI Taxonomy" id="5875"/>
    <lineage>
        <taxon>Eukaryota</taxon>
        <taxon>Sar</taxon>
        <taxon>Alveolata</taxon>
        <taxon>Apicomplexa</taxon>
        <taxon>Aconoidasida</taxon>
        <taxon>Piroplasmida</taxon>
        <taxon>Theileriidae</taxon>
        <taxon>Theileria</taxon>
    </lineage>
</organism>
<proteinExistence type="predicted"/>
<dbReference type="GeneID" id="3502947"/>
<evidence type="ECO:0000313" key="2">
    <source>
        <dbReference type="EMBL" id="EAN33581.1"/>
    </source>
</evidence>
<accession>Q4N8X7</accession>
<gene>
    <name evidence="2" type="ordered locus">TP01_0337</name>
</gene>
<dbReference type="KEGG" id="tpv:TP01_0337"/>
<dbReference type="eggNOG" id="ENOG502QWY3">
    <property type="taxonomic scope" value="Eukaryota"/>
</dbReference>
<feature type="region of interest" description="Disordered" evidence="1">
    <location>
        <begin position="82"/>
        <end position="103"/>
    </location>
</feature>
<dbReference type="InParanoid" id="Q4N8X7"/>
<dbReference type="Proteomes" id="UP000001949">
    <property type="component" value="Unassembled WGS sequence"/>
</dbReference>
<protein>
    <submittedName>
        <fullName evidence="2">Uncharacterized protein</fullName>
    </submittedName>
</protein>
<dbReference type="RefSeq" id="XP_765864.1">
    <property type="nucleotide sequence ID" value="XM_760771.1"/>
</dbReference>
<dbReference type="AlphaFoldDB" id="Q4N8X7"/>
<evidence type="ECO:0000313" key="3">
    <source>
        <dbReference type="Proteomes" id="UP000001949"/>
    </source>
</evidence>
<comment type="caution">
    <text evidence="2">The sequence shown here is derived from an EMBL/GenBank/DDBJ whole genome shotgun (WGS) entry which is preliminary data.</text>
</comment>
<dbReference type="EMBL" id="AAGK01000001">
    <property type="protein sequence ID" value="EAN33581.1"/>
    <property type="molecule type" value="Genomic_DNA"/>
</dbReference>